<keyword evidence="6 8" id="KW-0413">Isomerase</keyword>
<dbReference type="PROSITE" id="PS00600">
    <property type="entry name" value="AA_TRANSFER_CLASS_3"/>
    <property type="match status" value="1"/>
</dbReference>
<keyword evidence="7 8" id="KW-0627">Porphyrin biosynthesis</keyword>
<dbReference type="STRING" id="887929.HMP0721_1599"/>
<evidence type="ECO:0000256" key="7">
    <source>
        <dbReference type="ARBA" id="ARBA00023244"/>
    </source>
</evidence>
<evidence type="ECO:0000256" key="2">
    <source>
        <dbReference type="ARBA" id="ARBA00001933"/>
    </source>
</evidence>
<dbReference type="AlphaFoldDB" id="E6MI66"/>
<dbReference type="RefSeq" id="WP_006599021.1">
    <property type="nucleotide sequence ID" value="NZ_GL622359.1"/>
</dbReference>
<dbReference type="UniPathway" id="UPA00251">
    <property type="reaction ID" value="UER00317"/>
</dbReference>
<gene>
    <name evidence="8 9" type="primary">hemL</name>
    <name evidence="9" type="ORF">HMP0721_1599</name>
</gene>
<evidence type="ECO:0000313" key="9">
    <source>
        <dbReference type="EMBL" id="EFV01218.1"/>
    </source>
</evidence>
<evidence type="ECO:0000256" key="3">
    <source>
        <dbReference type="ARBA" id="ARBA00004819"/>
    </source>
</evidence>
<dbReference type="InterPro" id="IPR004639">
    <property type="entry name" value="4pyrrol_synth_GluAld_NH2Trfase"/>
</dbReference>
<dbReference type="GO" id="GO:0030170">
    <property type="term" value="F:pyridoxal phosphate binding"/>
    <property type="evidence" value="ECO:0007669"/>
    <property type="project" value="InterPro"/>
</dbReference>
<sequence>MQHEKSQALFERAKRVIPGGVNSPVRAFKNVGIAPVFADRAHGEALTDADGNTYTDYICSWGPLILGHSSPVYYDGIDEALARGNTYGLPTAVEIEMAETIVDAVPSIERVRMVNSGTEATMSAIRLARGYTGREKFIKFEGCYHGHGDALLVKSGSGTITFGVPTSAGVTAGTAKDTLVAAYNDLDSVKKLFADNKDEIACVIVEPVAGNMGVVPPAPGFMEGLRAITEEAGALLIFDEVITGFRVAYGGAQARMNVTPDLTCFGKIIGGGMPVGAFGGKAEIMAMLAPDGPVYQAGTLSGNPVAMKMGLNNLHYLRDHPEVYAILEARAKQLTDGFAANLAATGIKGTLTRYAGMSALFFTDVPIVDFDSVMTSDTALYARYFKAMLALGHLMPPSQFEGIFVSAAHSEAAIAKTVADQRQVLEEIAEAIHG</sequence>
<dbReference type="Gene3D" id="3.40.640.10">
    <property type="entry name" value="Type I PLP-dependent aspartate aminotransferase-like (Major domain)"/>
    <property type="match status" value="1"/>
</dbReference>
<comment type="pathway">
    <text evidence="3">Porphyrin-containing compound metabolism; protoporphyrin-IX biosynthesis; 5-aminolevulinate from L-glutamyl-tRNA(Glu): step 2/2.</text>
</comment>
<dbReference type="Pfam" id="PF00202">
    <property type="entry name" value="Aminotran_3"/>
    <property type="match status" value="1"/>
</dbReference>
<evidence type="ECO:0000313" key="10">
    <source>
        <dbReference type="Proteomes" id="UP000004754"/>
    </source>
</evidence>
<comment type="subcellular location">
    <subcellularLocation>
        <location evidence="8">Cytoplasm</location>
    </subcellularLocation>
</comment>
<protein>
    <recommendedName>
        <fullName evidence="8">Glutamate-1-semialdehyde 2,1-aminomutase</fullName>
        <shortName evidence="8">GSA</shortName>
        <ecNumber evidence="8">5.4.3.8</ecNumber>
    </recommendedName>
    <alternativeName>
        <fullName evidence="8">Glutamate-1-semialdehyde aminotransferase</fullName>
        <shortName evidence="8">GSA-AT</shortName>
    </alternativeName>
</protein>
<name>E6MI66_9FIRM</name>
<dbReference type="CDD" id="cd00610">
    <property type="entry name" value="OAT_like"/>
    <property type="match status" value="1"/>
</dbReference>
<dbReference type="GO" id="GO:0006782">
    <property type="term" value="P:protoporphyrinogen IX biosynthetic process"/>
    <property type="evidence" value="ECO:0007669"/>
    <property type="project" value="UniProtKB-UniRule"/>
</dbReference>
<dbReference type="PANTHER" id="PTHR43713:SF3">
    <property type="entry name" value="GLUTAMATE-1-SEMIALDEHYDE 2,1-AMINOMUTASE 1, CHLOROPLASTIC-RELATED"/>
    <property type="match status" value="1"/>
</dbReference>
<evidence type="ECO:0000256" key="6">
    <source>
        <dbReference type="ARBA" id="ARBA00023235"/>
    </source>
</evidence>
<proteinExistence type="inferred from homology"/>
<evidence type="ECO:0000256" key="1">
    <source>
        <dbReference type="ARBA" id="ARBA00001579"/>
    </source>
</evidence>
<dbReference type="NCBIfam" id="NF000818">
    <property type="entry name" value="PRK00062.1"/>
    <property type="match status" value="1"/>
</dbReference>
<dbReference type="PANTHER" id="PTHR43713">
    <property type="entry name" value="GLUTAMATE-1-SEMIALDEHYDE 2,1-AMINOMUTASE"/>
    <property type="match status" value="1"/>
</dbReference>
<dbReference type="InterPro" id="IPR049704">
    <property type="entry name" value="Aminotrans_3_PPA_site"/>
</dbReference>
<comment type="subunit">
    <text evidence="8">Homodimer.</text>
</comment>
<dbReference type="FunFam" id="3.40.640.10:FF:000021">
    <property type="entry name" value="Glutamate-1-semialdehyde 2,1-aminomutase"/>
    <property type="match status" value="1"/>
</dbReference>
<dbReference type="Gene3D" id="3.90.1150.10">
    <property type="entry name" value="Aspartate Aminotransferase, domain 1"/>
    <property type="match status" value="1"/>
</dbReference>
<dbReference type="HOGENOM" id="CLU_016922_1_5_9"/>
<dbReference type="InterPro" id="IPR015424">
    <property type="entry name" value="PyrdxlP-dep_Trfase"/>
</dbReference>
<dbReference type="GO" id="GO:0008483">
    <property type="term" value="F:transaminase activity"/>
    <property type="evidence" value="ECO:0007669"/>
    <property type="project" value="InterPro"/>
</dbReference>
<keyword evidence="8" id="KW-0963">Cytoplasm</keyword>
<dbReference type="GO" id="GO:0005737">
    <property type="term" value="C:cytoplasm"/>
    <property type="evidence" value="ECO:0007669"/>
    <property type="project" value="UniProtKB-SubCell"/>
</dbReference>
<dbReference type="EMBL" id="AEQN01000022">
    <property type="protein sequence ID" value="EFV01218.1"/>
    <property type="molecule type" value="Genomic_DNA"/>
</dbReference>
<dbReference type="HAMAP" id="MF_00375">
    <property type="entry name" value="HemL_aminotrans_3"/>
    <property type="match status" value="1"/>
</dbReference>
<evidence type="ECO:0000256" key="8">
    <source>
        <dbReference type="HAMAP-Rule" id="MF_00375"/>
    </source>
</evidence>
<accession>E6MI66</accession>
<keyword evidence="10" id="KW-1185">Reference proteome</keyword>
<dbReference type="OrthoDB" id="9807885at2"/>
<dbReference type="InterPro" id="IPR015421">
    <property type="entry name" value="PyrdxlP-dep_Trfase_major"/>
</dbReference>
<keyword evidence="5 8" id="KW-0663">Pyridoxal phosphate</keyword>
<evidence type="ECO:0000256" key="4">
    <source>
        <dbReference type="ARBA" id="ARBA00008981"/>
    </source>
</evidence>
<comment type="cofactor">
    <cofactor evidence="2 8">
        <name>pyridoxal 5'-phosphate</name>
        <dbReference type="ChEBI" id="CHEBI:597326"/>
    </cofactor>
</comment>
<comment type="caution">
    <text evidence="9">The sequence shown here is derived from an EMBL/GenBank/DDBJ whole genome shotgun (WGS) entry which is preliminary data.</text>
</comment>
<dbReference type="Proteomes" id="UP000004754">
    <property type="component" value="Unassembled WGS sequence"/>
</dbReference>
<evidence type="ECO:0000256" key="5">
    <source>
        <dbReference type="ARBA" id="ARBA00022898"/>
    </source>
</evidence>
<dbReference type="InterPro" id="IPR015422">
    <property type="entry name" value="PyrdxlP-dep_Trfase_small"/>
</dbReference>
<dbReference type="GO" id="GO:0042286">
    <property type="term" value="F:glutamate-1-semialdehyde 2,1-aminomutase activity"/>
    <property type="evidence" value="ECO:0007669"/>
    <property type="project" value="UniProtKB-UniRule"/>
</dbReference>
<dbReference type="InterPro" id="IPR005814">
    <property type="entry name" value="Aminotrans_3"/>
</dbReference>
<dbReference type="eggNOG" id="COG0001">
    <property type="taxonomic scope" value="Bacteria"/>
</dbReference>
<dbReference type="SUPFAM" id="SSF53383">
    <property type="entry name" value="PLP-dependent transferases"/>
    <property type="match status" value="1"/>
</dbReference>
<comment type="catalytic activity">
    <reaction evidence="1 8">
        <text>(S)-4-amino-5-oxopentanoate = 5-aminolevulinate</text>
        <dbReference type="Rhea" id="RHEA:14265"/>
        <dbReference type="ChEBI" id="CHEBI:57501"/>
        <dbReference type="ChEBI" id="CHEBI:356416"/>
        <dbReference type="EC" id="5.4.3.8"/>
    </reaction>
</comment>
<feature type="modified residue" description="N6-(pyridoxal phosphate)lysine" evidence="8">
    <location>
        <position position="267"/>
    </location>
</feature>
<dbReference type="EC" id="5.4.3.8" evidence="8"/>
<reference evidence="9 10" key="1">
    <citation type="submission" date="2010-12" db="EMBL/GenBank/DDBJ databases">
        <authorList>
            <person name="Muzny D."/>
            <person name="Qin X."/>
            <person name="Deng J."/>
            <person name="Jiang H."/>
            <person name="Liu Y."/>
            <person name="Qu J."/>
            <person name="Song X.-Z."/>
            <person name="Zhang L."/>
            <person name="Thornton R."/>
            <person name="Coyle M."/>
            <person name="Francisco L."/>
            <person name="Jackson L."/>
            <person name="Javaid M."/>
            <person name="Korchina V."/>
            <person name="Kovar C."/>
            <person name="Mata R."/>
            <person name="Mathew T."/>
            <person name="Ngo R."/>
            <person name="Nguyen L."/>
            <person name="Nguyen N."/>
            <person name="Okwuonu G."/>
            <person name="Ongeri F."/>
            <person name="Pham C."/>
            <person name="Simmons D."/>
            <person name="Wilczek-Boney K."/>
            <person name="Hale W."/>
            <person name="Jakkamsetti A."/>
            <person name="Pham P."/>
            <person name="Ruth R."/>
            <person name="San Lucas F."/>
            <person name="Warren J."/>
            <person name="Zhang J."/>
            <person name="Zhao Z."/>
            <person name="Zhou C."/>
            <person name="Zhu D."/>
            <person name="Lee S."/>
            <person name="Bess C."/>
            <person name="Blankenburg K."/>
            <person name="Forbes L."/>
            <person name="Fu Q."/>
            <person name="Gubbala S."/>
            <person name="Hirani K."/>
            <person name="Jayaseelan J.C."/>
            <person name="Lara F."/>
            <person name="Munidasa M."/>
            <person name="Palculict T."/>
            <person name="Patil S."/>
            <person name="Pu L.-L."/>
            <person name="Saada N."/>
            <person name="Tang L."/>
            <person name="Weissenberger G."/>
            <person name="Zhu Y."/>
            <person name="Hemphill L."/>
            <person name="Shang Y."/>
            <person name="Youmans B."/>
            <person name="Ayvaz T."/>
            <person name="Ross M."/>
            <person name="Santibanez J."/>
            <person name="Aqrawi P."/>
            <person name="Gross S."/>
            <person name="Joshi V."/>
            <person name="Fowler G."/>
            <person name="Nazareth L."/>
            <person name="Reid J."/>
            <person name="Worley K."/>
            <person name="Petrosino J."/>
            <person name="Highlander S."/>
            <person name="Gibbs R."/>
        </authorList>
    </citation>
    <scope>NUCLEOTIDE SEQUENCE [LARGE SCALE GENOMIC DNA]</scope>
    <source>
        <strain evidence="9 10">ATCC 23263</strain>
    </source>
</reference>
<dbReference type="NCBIfam" id="TIGR00713">
    <property type="entry name" value="hemL"/>
    <property type="match status" value="1"/>
</dbReference>
<comment type="similarity">
    <text evidence="4 8">Belongs to the class-III pyridoxal-phosphate-dependent aminotransferase family. HemL subfamily.</text>
</comment>
<organism evidence="9 10">
    <name type="scientific">Pseudoramibacter alactolyticus ATCC 23263</name>
    <dbReference type="NCBI Taxonomy" id="887929"/>
    <lineage>
        <taxon>Bacteria</taxon>
        <taxon>Bacillati</taxon>
        <taxon>Bacillota</taxon>
        <taxon>Clostridia</taxon>
        <taxon>Eubacteriales</taxon>
        <taxon>Eubacteriaceae</taxon>
        <taxon>Pseudoramibacter</taxon>
    </lineage>
</organism>